<dbReference type="EMBL" id="BT144041">
    <property type="protein sequence ID" value="AFK43835.1"/>
    <property type="molecule type" value="mRNA"/>
</dbReference>
<proteinExistence type="evidence at transcript level"/>
<protein>
    <submittedName>
        <fullName evidence="1">Uncharacterized protein</fullName>
    </submittedName>
</protein>
<organism evidence="1">
    <name type="scientific">Lotus japonicus</name>
    <name type="common">Lotus corniculatus var. japonicus</name>
    <dbReference type="NCBI Taxonomy" id="34305"/>
    <lineage>
        <taxon>Eukaryota</taxon>
        <taxon>Viridiplantae</taxon>
        <taxon>Streptophyta</taxon>
        <taxon>Embryophyta</taxon>
        <taxon>Tracheophyta</taxon>
        <taxon>Spermatophyta</taxon>
        <taxon>Magnoliopsida</taxon>
        <taxon>eudicotyledons</taxon>
        <taxon>Gunneridae</taxon>
        <taxon>Pentapetalae</taxon>
        <taxon>rosids</taxon>
        <taxon>fabids</taxon>
        <taxon>Fabales</taxon>
        <taxon>Fabaceae</taxon>
        <taxon>Papilionoideae</taxon>
        <taxon>50 kb inversion clade</taxon>
        <taxon>NPAAA clade</taxon>
        <taxon>Hologalegina</taxon>
        <taxon>robinioid clade</taxon>
        <taxon>Loteae</taxon>
        <taxon>Lotus</taxon>
    </lineage>
</organism>
<accession>I3SU93</accession>
<evidence type="ECO:0000313" key="1">
    <source>
        <dbReference type="EMBL" id="AFK43835.1"/>
    </source>
</evidence>
<name>I3SU93_LOTJA</name>
<sequence>MKSVEAGQVVNLRRNGVKKNSSDAVLRDVPEVETDGPMFDSEAPIATKLPFKSWYCHHGRSGGGRMSWRARKRN</sequence>
<dbReference type="AlphaFoldDB" id="I3SU93"/>
<reference evidence="1" key="1">
    <citation type="submission" date="2012-05" db="EMBL/GenBank/DDBJ databases">
        <authorList>
            <person name="Krishnakumar V."/>
            <person name="Cheung F."/>
            <person name="Xiao Y."/>
            <person name="Chan A."/>
            <person name="Moskal W.A."/>
            <person name="Town C.D."/>
        </authorList>
    </citation>
    <scope>NUCLEOTIDE SEQUENCE</scope>
</reference>